<accession>A0AAW9RWG8</accession>
<dbReference type="SUPFAM" id="SSF47090">
    <property type="entry name" value="PGBD-like"/>
    <property type="match status" value="1"/>
</dbReference>
<evidence type="ECO:0000259" key="3">
    <source>
        <dbReference type="Pfam" id="PF01471"/>
    </source>
</evidence>
<reference evidence="4 5" key="1">
    <citation type="submission" date="2024-02" db="EMBL/GenBank/DDBJ databases">
        <title>Genome analysis and characterization of Microbaculum marinisediminis sp. nov., isolated from marine sediment.</title>
        <authorList>
            <person name="Du Z.-J."/>
            <person name="Ye Y.-Q."/>
            <person name="Zhang Z.-R."/>
            <person name="Yuan S.-M."/>
            <person name="Zhang X.-Y."/>
        </authorList>
    </citation>
    <scope>NUCLEOTIDE SEQUENCE [LARGE SCALE GENOMIC DNA]</scope>
    <source>
        <strain evidence="4 5">SDUM1044001</strain>
    </source>
</reference>
<feature type="chain" id="PRO_5043600554" evidence="2">
    <location>
        <begin position="34"/>
        <end position="1533"/>
    </location>
</feature>
<dbReference type="InterPro" id="IPR002477">
    <property type="entry name" value="Peptidoglycan-bd-like"/>
</dbReference>
<protein>
    <submittedName>
        <fullName evidence="4">Peptidoglycan-binding protein</fullName>
    </submittedName>
</protein>
<feature type="domain" description="Peptidoglycan binding-like" evidence="3">
    <location>
        <begin position="690"/>
        <end position="744"/>
    </location>
</feature>
<keyword evidence="5" id="KW-1185">Reference proteome</keyword>
<feature type="compositionally biased region" description="Polar residues" evidence="1">
    <location>
        <begin position="1107"/>
        <end position="1181"/>
    </location>
</feature>
<feature type="compositionally biased region" description="Low complexity" evidence="1">
    <location>
        <begin position="1426"/>
        <end position="1503"/>
    </location>
</feature>
<evidence type="ECO:0000256" key="2">
    <source>
        <dbReference type="SAM" id="SignalP"/>
    </source>
</evidence>
<dbReference type="InterPro" id="IPR036365">
    <property type="entry name" value="PGBD-like_sf"/>
</dbReference>
<keyword evidence="2" id="KW-0732">Signal</keyword>
<dbReference type="Pfam" id="PF01471">
    <property type="entry name" value="PG_binding_1"/>
    <property type="match status" value="1"/>
</dbReference>
<name>A0AAW9RWG8_9HYPH</name>
<organism evidence="4 5">
    <name type="scientific">Microbaculum marinum</name>
    <dbReference type="NCBI Taxonomy" id="1764581"/>
    <lineage>
        <taxon>Bacteria</taxon>
        <taxon>Pseudomonadati</taxon>
        <taxon>Pseudomonadota</taxon>
        <taxon>Alphaproteobacteria</taxon>
        <taxon>Hyphomicrobiales</taxon>
        <taxon>Tepidamorphaceae</taxon>
        <taxon>Microbaculum</taxon>
    </lineage>
</organism>
<feature type="signal peptide" evidence="2">
    <location>
        <begin position="1"/>
        <end position="33"/>
    </location>
</feature>
<feature type="compositionally biased region" description="Polar residues" evidence="1">
    <location>
        <begin position="1230"/>
        <end position="1239"/>
    </location>
</feature>
<comment type="caution">
    <text evidence="4">The sequence shown here is derived from an EMBL/GenBank/DDBJ whole genome shotgun (WGS) entry which is preliminary data.</text>
</comment>
<evidence type="ECO:0000256" key="1">
    <source>
        <dbReference type="SAM" id="MobiDB-lite"/>
    </source>
</evidence>
<feature type="compositionally biased region" description="Pro residues" evidence="1">
    <location>
        <begin position="1384"/>
        <end position="1412"/>
    </location>
</feature>
<dbReference type="RefSeq" id="WP_340330941.1">
    <property type="nucleotide sequence ID" value="NZ_JAZHOF010000007.1"/>
</dbReference>
<feature type="region of interest" description="Disordered" evidence="1">
    <location>
        <begin position="1054"/>
        <end position="1533"/>
    </location>
</feature>
<dbReference type="Proteomes" id="UP001378188">
    <property type="component" value="Unassembled WGS sequence"/>
</dbReference>
<dbReference type="SUPFAM" id="SSF75011">
    <property type="entry name" value="3-carboxy-cis,cis-mucoante lactonizing enzyme"/>
    <property type="match status" value="1"/>
</dbReference>
<proteinExistence type="predicted"/>
<dbReference type="Gene3D" id="1.10.101.10">
    <property type="entry name" value="PGBD-like superfamily/PGBD"/>
    <property type="match status" value="1"/>
</dbReference>
<feature type="compositionally biased region" description="Pro residues" evidence="1">
    <location>
        <begin position="1242"/>
        <end position="1256"/>
    </location>
</feature>
<dbReference type="EMBL" id="JAZHOF010000007">
    <property type="protein sequence ID" value="MEJ8573240.1"/>
    <property type="molecule type" value="Genomic_DNA"/>
</dbReference>
<sequence>MAPRIGISIHTFIRVALASAALMPGLLASAAIAQDGALSTGDALTTQFSGFASTSDADPLPDPDGVTVRALRLGNPGFAADGSIWPDVPEGLALTARQTGQVFATTFDDQSPADAYVAATSAFGLYRSGDGWAPGMWGEGGGPGTIWKLEAANGYSPVPFANVTGDGTDNGGAGLGGLTFDPWNRQLFAADLESGLIHRIDLATGETVQTFDHGLDGRSYFLDVPSGQYLVLDVIPDVPGEPRYQDCTDASGAAAPFWRTPECWNYADFRRRVWGLGVQRDPVTDQVRLYYAVWGGAALGADGWETAGDDAATTVWSVRLDGNGGFDLTDVQREFVVPPLVPQTEGGIQAESPPVTDIAFSSDGAMVLAERGRPAPDLQGGQGRLVQPDSARVMLFIRNDDGVWEPEGRYDAGFPERGPDSAPYIRANAAGGLALGDGYTDDGDIDPEAPDSTVWMSADPLCAPNGPCIDRQSGQATVQGPLGGIQGSPISATTDLVPPAAIQDYPSGGGPVTQPQGLLEAYLVPTPDTGSIIGAMGDVAIYRAEAPTQIVELPEEVPQELIEELPPEVVTPDNPLPDLAVAKTGLGRCAPGSQCVYQISVTNRGPVDYNGPILLTDTIGAPNVSLAGATGDQWDCFAADGNIYCQYPATTLAPGASLSFALTLQPGANHSEPRLNNCAAVTWLGLQGRDRIRAVQAELKRRGYDPGSVDGIMGPNTSNAIRSAEAAAGLPATGQINPTFIEALYGPGANQDGDASPGNDQDCAIIPVDVPPPSGHQVQVSGFHRKFDSLNHDQTTSAPVQFHDLDLSYFHRTWQSSLHDVSYSQPIPIHRVALSQFHLTWGSGLHDGIYTRLVPIHSVSISGFHDSFQSIQHDYYTSSQVPFHRPALSSFHRSWNSQRHDGIVTRIAPLHWVQLSAFHRRFASGLHDNAVTRLRPVHGPSLSNFHNFNQSSLHDPLTSRVRPIHQPAVSNFHSNGISAQHSPATSRPRPDHFTNLSSFHRTFVSNQHEPLTTRLKPVHNPSVSNFHSNGSSAVHSPLTSQPRDIHLLTMSNYHRTNPSASHNPATTSSRPVHAPSVSTFHRNGQSRLHNSTTSQAAPVHAPAISTFHRTGQSGLHNSASSQGQSPSHQLGLSNFHRSSASTLHNNRTSQGTSPSHNPALSNFHRNGQSDQHRPQTSSAMSPGQPIHSDGVSRAVKPVVPTLPAHNPAVSRNATQPAHNPARSDADRQPAHNSTISAQVSPPRTPNQPNVPKPPVVPTHDTNASRAATVPSHNTNQSQSQSRPQQPAVPTHNTNASRAATVPSHSTSQSQSQSRPQQPAVPTHNTNASRAATVPSHSTSQSQSQSRPQQPAVPTHNPNVSRAATVPRVPAHDTARSQAANQPRPSAPQPVAPKPAAPKPAAPKPPAPAPAAPKQPAVPSHNSSVSQAQDQQKQMQQQLLKQQQQQQQQMQQQLQKQQQQQQQQQQQLLQQRQQQIQQQQQQQQKALQQRQQQIQQMQQQQQAQPKSNSNAHDPNVSRVQQMQKQLQQQKGGNR</sequence>
<feature type="compositionally biased region" description="Low complexity" evidence="1">
    <location>
        <begin position="1519"/>
        <end position="1533"/>
    </location>
</feature>
<feature type="compositionally biased region" description="Low complexity" evidence="1">
    <location>
        <begin position="1302"/>
        <end position="1317"/>
    </location>
</feature>
<feature type="compositionally biased region" description="Polar residues" evidence="1">
    <location>
        <begin position="1054"/>
        <end position="1096"/>
    </location>
</feature>
<evidence type="ECO:0000313" key="5">
    <source>
        <dbReference type="Proteomes" id="UP001378188"/>
    </source>
</evidence>
<dbReference type="InterPro" id="IPR036366">
    <property type="entry name" value="PGBDSf"/>
</dbReference>
<feature type="compositionally biased region" description="Low complexity" evidence="1">
    <location>
        <begin position="1276"/>
        <end position="1285"/>
    </location>
</feature>
<evidence type="ECO:0000313" key="4">
    <source>
        <dbReference type="EMBL" id="MEJ8573240.1"/>
    </source>
</evidence>
<feature type="compositionally biased region" description="Polar residues" evidence="1">
    <location>
        <begin position="1259"/>
        <end position="1275"/>
    </location>
</feature>
<gene>
    <name evidence="4" type="ORF">V3328_17240</name>
</gene>
<feature type="compositionally biased region" description="Low complexity" evidence="1">
    <location>
        <begin position="1334"/>
        <end position="1349"/>
    </location>
</feature>